<feature type="domain" description="NB-ARC" evidence="2">
    <location>
        <begin position="35"/>
        <end position="93"/>
    </location>
</feature>
<name>A0AAE1QTQ9_9SOLA</name>
<dbReference type="Proteomes" id="UP001291623">
    <property type="component" value="Unassembled WGS sequence"/>
</dbReference>
<protein>
    <recommendedName>
        <fullName evidence="2">NB-ARC domain-containing protein</fullName>
    </recommendedName>
</protein>
<reference evidence="3" key="1">
    <citation type="submission" date="2023-12" db="EMBL/GenBank/DDBJ databases">
        <title>Genome assembly of Anisodus tanguticus.</title>
        <authorList>
            <person name="Wang Y.-J."/>
        </authorList>
    </citation>
    <scope>NUCLEOTIDE SEQUENCE</scope>
    <source>
        <strain evidence="3">KB-2021</strain>
        <tissue evidence="3">Leaf</tissue>
    </source>
</reference>
<dbReference type="Pfam" id="PF00931">
    <property type="entry name" value="NB-ARC"/>
    <property type="match status" value="1"/>
</dbReference>
<proteinExistence type="predicted"/>
<dbReference type="GO" id="GO:0043531">
    <property type="term" value="F:ADP binding"/>
    <property type="evidence" value="ECO:0007669"/>
    <property type="project" value="InterPro"/>
</dbReference>
<feature type="compositionally biased region" description="Polar residues" evidence="1">
    <location>
        <begin position="13"/>
        <end position="22"/>
    </location>
</feature>
<dbReference type="AlphaFoldDB" id="A0AAE1QTQ9"/>
<dbReference type="Gene3D" id="3.40.50.300">
    <property type="entry name" value="P-loop containing nucleotide triphosphate hydrolases"/>
    <property type="match status" value="1"/>
</dbReference>
<gene>
    <name evidence="3" type="ORF">RND71_042454</name>
</gene>
<sequence length="329" mass="38228">MENVQTDERTPAHATSSTQRSLPSIDEEVVGFEDDAESRIQQLTGGTKELDIVSIVGMPGLGKTTLARKVHFIDNRHFDVPAWCSISKEYCNLDGMKDEDMPDKLRKSLIRKRILATTRDEEVAGQLKHHSLKEGESVDQCHRSLEFIAHPKFLQELTYLRYLAICTKEFDYQWKLRPVDIQDFSFTWKDNDGAIFRFPNIEELQLHFVEPAVDMPDFEELSLQSLQDLSLHGIFLTEKVVSNIARLRNLDKLELHSIFFKSKNTFDEVGHRRCWDISDYLFRSLKVLKLRVVFMTEWRSSEASWTFSVLEKLRVVLMTGLLLALRDPF</sequence>
<organism evidence="3 4">
    <name type="scientific">Anisodus tanguticus</name>
    <dbReference type="NCBI Taxonomy" id="243964"/>
    <lineage>
        <taxon>Eukaryota</taxon>
        <taxon>Viridiplantae</taxon>
        <taxon>Streptophyta</taxon>
        <taxon>Embryophyta</taxon>
        <taxon>Tracheophyta</taxon>
        <taxon>Spermatophyta</taxon>
        <taxon>Magnoliopsida</taxon>
        <taxon>eudicotyledons</taxon>
        <taxon>Gunneridae</taxon>
        <taxon>Pentapetalae</taxon>
        <taxon>asterids</taxon>
        <taxon>lamiids</taxon>
        <taxon>Solanales</taxon>
        <taxon>Solanaceae</taxon>
        <taxon>Solanoideae</taxon>
        <taxon>Hyoscyameae</taxon>
        <taxon>Anisodus</taxon>
    </lineage>
</organism>
<evidence type="ECO:0000313" key="4">
    <source>
        <dbReference type="Proteomes" id="UP001291623"/>
    </source>
</evidence>
<dbReference type="EMBL" id="JAVYJV010000024">
    <property type="protein sequence ID" value="KAK4337967.1"/>
    <property type="molecule type" value="Genomic_DNA"/>
</dbReference>
<evidence type="ECO:0000259" key="2">
    <source>
        <dbReference type="Pfam" id="PF00931"/>
    </source>
</evidence>
<dbReference type="InterPro" id="IPR032675">
    <property type="entry name" value="LRR_dom_sf"/>
</dbReference>
<dbReference type="PANTHER" id="PTHR19338">
    <property type="entry name" value="TRANSLOCASE OF INNER MITOCHONDRIAL MEMBRANE 13 HOMOLOG"/>
    <property type="match status" value="1"/>
</dbReference>
<feature type="region of interest" description="Disordered" evidence="1">
    <location>
        <begin position="1"/>
        <end position="25"/>
    </location>
</feature>
<evidence type="ECO:0000256" key="1">
    <source>
        <dbReference type="SAM" id="MobiDB-lite"/>
    </source>
</evidence>
<dbReference type="Gene3D" id="3.80.10.10">
    <property type="entry name" value="Ribonuclease Inhibitor"/>
    <property type="match status" value="1"/>
</dbReference>
<dbReference type="PANTHER" id="PTHR19338:SF39">
    <property type="entry name" value="TOSPOVIRUS RESISTANCE PROTEIN D"/>
    <property type="match status" value="1"/>
</dbReference>
<feature type="compositionally biased region" description="Basic and acidic residues" evidence="1">
    <location>
        <begin position="1"/>
        <end position="11"/>
    </location>
</feature>
<keyword evidence="4" id="KW-1185">Reference proteome</keyword>
<evidence type="ECO:0000313" key="3">
    <source>
        <dbReference type="EMBL" id="KAK4337967.1"/>
    </source>
</evidence>
<dbReference type="SUPFAM" id="SSF52540">
    <property type="entry name" value="P-loop containing nucleoside triphosphate hydrolases"/>
    <property type="match status" value="1"/>
</dbReference>
<accession>A0AAE1QTQ9</accession>
<dbReference type="InterPro" id="IPR027417">
    <property type="entry name" value="P-loop_NTPase"/>
</dbReference>
<comment type="caution">
    <text evidence="3">The sequence shown here is derived from an EMBL/GenBank/DDBJ whole genome shotgun (WGS) entry which is preliminary data.</text>
</comment>
<dbReference type="InterPro" id="IPR002182">
    <property type="entry name" value="NB-ARC"/>
</dbReference>
<dbReference type="SUPFAM" id="SSF52047">
    <property type="entry name" value="RNI-like"/>
    <property type="match status" value="1"/>
</dbReference>